<feature type="transmembrane region" description="Helical" evidence="2">
    <location>
        <begin position="82"/>
        <end position="99"/>
    </location>
</feature>
<dbReference type="EMBL" id="JAGTXO010000030">
    <property type="protein sequence ID" value="KAG8460853.1"/>
    <property type="molecule type" value="Genomic_DNA"/>
</dbReference>
<dbReference type="Pfam" id="PF02450">
    <property type="entry name" value="LCAT"/>
    <property type="match status" value="1"/>
</dbReference>
<accession>A0A8J6CAV2</accession>
<evidence type="ECO:0000256" key="2">
    <source>
        <dbReference type="SAM" id="Phobius"/>
    </source>
</evidence>
<feature type="region of interest" description="Disordered" evidence="1">
    <location>
        <begin position="1"/>
        <end position="53"/>
    </location>
</feature>
<dbReference type="Proteomes" id="UP000751190">
    <property type="component" value="Unassembled WGS sequence"/>
</dbReference>
<dbReference type="Gene3D" id="3.40.50.1820">
    <property type="entry name" value="alpha/beta hydrolase"/>
    <property type="match status" value="1"/>
</dbReference>
<keyword evidence="2" id="KW-0812">Transmembrane</keyword>
<proteinExistence type="predicted"/>
<comment type="caution">
    <text evidence="3">The sequence shown here is derived from an EMBL/GenBank/DDBJ whole genome shotgun (WGS) entry which is preliminary data.</text>
</comment>
<dbReference type="InterPro" id="IPR003386">
    <property type="entry name" value="LACT/PDAT_acylTrfase"/>
</dbReference>
<keyword evidence="2" id="KW-1133">Transmembrane helix</keyword>
<feature type="compositionally biased region" description="Basic and acidic residues" evidence="1">
    <location>
        <begin position="501"/>
        <end position="512"/>
    </location>
</feature>
<feature type="region of interest" description="Disordered" evidence="1">
    <location>
        <begin position="769"/>
        <end position="826"/>
    </location>
</feature>
<feature type="region of interest" description="Disordered" evidence="1">
    <location>
        <begin position="500"/>
        <end position="525"/>
    </location>
</feature>
<dbReference type="GO" id="GO:0008374">
    <property type="term" value="F:O-acyltransferase activity"/>
    <property type="evidence" value="ECO:0007669"/>
    <property type="project" value="InterPro"/>
</dbReference>
<dbReference type="OrthoDB" id="190846at2759"/>
<feature type="region of interest" description="Disordered" evidence="1">
    <location>
        <begin position="419"/>
        <end position="466"/>
    </location>
</feature>
<feature type="compositionally biased region" description="Low complexity" evidence="1">
    <location>
        <begin position="438"/>
        <end position="460"/>
    </location>
</feature>
<keyword evidence="4" id="KW-1185">Reference proteome</keyword>
<evidence type="ECO:0000256" key="1">
    <source>
        <dbReference type="SAM" id="MobiDB-lite"/>
    </source>
</evidence>
<dbReference type="PANTHER" id="PTHR11440">
    <property type="entry name" value="LECITHIN-CHOLESTEROL ACYLTRANSFERASE-RELATED"/>
    <property type="match status" value="1"/>
</dbReference>
<dbReference type="InterPro" id="IPR029058">
    <property type="entry name" value="AB_hydrolase_fold"/>
</dbReference>
<evidence type="ECO:0008006" key="5">
    <source>
        <dbReference type="Google" id="ProtNLM"/>
    </source>
</evidence>
<name>A0A8J6CAV2_DIALT</name>
<sequence>MHRPDEAGEARASTSPAPRKRAGPLPHKASSCGDLPRLGTEHTPISTAKTLPNFDEAGDAGAPCAEAAPPQSLYEQLAKKRYAFFFGLVVGAAAVLYSAQKQVVYITHVTSVLDELRTRLPRNSLTANIVEQLQLLPDLRVPAFLGGEDPAAAAARCERPAGERPGKAAARQNLTALHPVVMIPGIVSTGLEMWQGHACASSYFRQRLWGTLSMIKLFVLDRDCWMRHMALNGVDGSDPPGIKVRPAQGFEAADYVVGGFWVWAVLIENLADVGYSPSNMWVGAFDWRLPYNMLEKRDQYFSRLRYHIEMFKSVHGHKVVVLAHSMGSTVWSYFQAWISSPEGGKLSAAWVHEHIEAVVLIGPSTLGTPKAITGLLMGESRDFTYLTGTLGALVDSVLSPRMRRRMMRAFPSTQTLLPMGGDAVWGDESGAPDDPPDVDGAAAEGARAGGRPAERPSGGSKASHGALLQRVTGSTASGRIATEPVKTASQAMVMIAADAARSQRADVARDSDADGGGDGDESSASAAPVPFAFRYAHGLSEPAELLRPREAAWINPLATALPYAPDLTVHCLYGVGVPTERSYVVTPTAGTGVCAADGDGGEREGEMCADARGARAECDDDAGARAARRADAGADSTPADQVPYLIDRSANDGGSLVKGVRLTDGDGTVPLLSLGYMCARGWRGDGRLYNPSGSRVVTREYRHVPGSGSVPTRGERSADHVDILGNSGVISDILRIVAGRGAELSDHIESDIVRISENVEQRISAAHKRAAAAHGGPGLAAGSRRRSAAAAPTDSGSARAIAAKGASDDGARSSPHGGADGPAACVGDGCAARLPVPVAPVG</sequence>
<gene>
    <name evidence="3" type="ORF">KFE25_010908</name>
</gene>
<evidence type="ECO:0000313" key="4">
    <source>
        <dbReference type="Proteomes" id="UP000751190"/>
    </source>
</evidence>
<keyword evidence="2" id="KW-0472">Membrane</keyword>
<dbReference type="SUPFAM" id="SSF53474">
    <property type="entry name" value="alpha/beta-Hydrolases"/>
    <property type="match status" value="1"/>
</dbReference>
<protein>
    <recommendedName>
        <fullName evidence="5">Phospholipid:diacylglycerol acyltransferase</fullName>
    </recommendedName>
</protein>
<reference evidence="3" key="1">
    <citation type="submission" date="2021-05" db="EMBL/GenBank/DDBJ databases">
        <title>The genome of the haptophyte Pavlova lutheri (Diacronema luteri, Pavlovales) - a model for lipid biosynthesis in eukaryotic algae.</title>
        <authorList>
            <person name="Hulatt C.J."/>
            <person name="Posewitz M.C."/>
        </authorList>
    </citation>
    <scope>NUCLEOTIDE SEQUENCE</scope>
    <source>
        <strain evidence="3">NIVA-4/92</strain>
    </source>
</reference>
<evidence type="ECO:0000313" key="3">
    <source>
        <dbReference type="EMBL" id="KAG8460853.1"/>
    </source>
</evidence>
<dbReference type="AlphaFoldDB" id="A0A8J6CAV2"/>
<dbReference type="GO" id="GO:0006629">
    <property type="term" value="P:lipid metabolic process"/>
    <property type="evidence" value="ECO:0007669"/>
    <property type="project" value="InterPro"/>
</dbReference>
<organism evidence="3 4">
    <name type="scientific">Diacronema lutheri</name>
    <name type="common">Unicellular marine alga</name>
    <name type="synonym">Monochrysis lutheri</name>
    <dbReference type="NCBI Taxonomy" id="2081491"/>
    <lineage>
        <taxon>Eukaryota</taxon>
        <taxon>Haptista</taxon>
        <taxon>Haptophyta</taxon>
        <taxon>Pavlovophyceae</taxon>
        <taxon>Pavlovales</taxon>
        <taxon>Pavlovaceae</taxon>
        <taxon>Diacronema</taxon>
    </lineage>
</organism>
<dbReference type="OMA" id="FYFLKWV"/>